<evidence type="ECO:0000313" key="7">
    <source>
        <dbReference type="Proteomes" id="UP000015105"/>
    </source>
</evidence>
<dbReference type="GO" id="GO:0006508">
    <property type="term" value="P:proteolysis"/>
    <property type="evidence" value="ECO:0007669"/>
    <property type="project" value="UniProtKB-KW"/>
</dbReference>
<sequence>MMVTALEWEDGPSCALFSEGTEDYEWMNQKVDIPVKHVQTANASSSDVQNSIPSVPNFDNTPQVERPSNLPTATFDTAPKLPRANDIPGPVFDVSPISFKNASSDGPQVVVDLHETTKANVEVRGESNSLGKQSKKKRVAVSPDNVPTMKKIKVDAHGNALHHQYVMTRYKTRKPKKNELLPDFIEIDGFHTSLENFHASLKPRAEIDNEVMTLYLKTFNYDQSVKKKKPKKFVFSVLMSLKLSAEPDVFDLKVCEKEFKNACLQNHISKSDLLFFMVVHKRHWAVVVVNITQKEFNIFDSIRNSEDLFEMDRGSLRMWSQTSRVLQ</sequence>
<feature type="compositionally biased region" description="Polar residues" evidence="4">
    <location>
        <begin position="44"/>
        <end position="63"/>
    </location>
</feature>
<keyword evidence="3" id="KW-0378">Hydrolase</keyword>
<protein>
    <recommendedName>
        <fullName evidence="5">Ubiquitin-like protease family profile domain-containing protein</fullName>
    </recommendedName>
</protein>
<keyword evidence="7" id="KW-1185">Reference proteome</keyword>
<reference evidence="6" key="5">
    <citation type="journal article" date="2021" name="G3 (Bethesda)">
        <title>Aegilops tauschii genome assembly Aet v5.0 features greater sequence contiguity and improved annotation.</title>
        <authorList>
            <person name="Wang L."/>
            <person name="Zhu T."/>
            <person name="Rodriguez J.C."/>
            <person name="Deal K.R."/>
            <person name="Dubcovsky J."/>
            <person name="McGuire P.E."/>
            <person name="Lux T."/>
            <person name="Spannagl M."/>
            <person name="Mayer K.F.X."/>
            <person name="Baldrich P."/>
            <person name="Meyers B.C."/>
            <person name="Huo N."/>
            <person name="Gu Y.Q."/>
            <person name="Zhou H."/>
            <person name="Devos K.M."/>
            <person name="Bennetzen J.L."/>
            <person name="Unver T."/>
            <person name="Budak H."/>
            <person name="Gulick P.J."/>
            <person name="Galiba G."/>
            <person name="Kalapos B."/>
            <person name="Nelson D.R."/>
            <person name="Li P."/>
            <person name="You F.M."/>
            <person name="Luo M.C."/>
            <person name="Dvorak J."/>
        </authorList>
    </citation>
    <scope>NUCLEOTIDE SEQUENCE [LARGE SCALE GENOMIC DNA]</scope>
    <source>
        <strain evidence="6">cv. AL8/78</strain>
    </source>
</reference>
<evidence type="ECO:0000313" key="6">
    <source>
        <dbReference type="EnsemblPlants" id="AET2Gv20223300.1"/>
    </source>
</evidence>
<evidence type="ECO:0000256" key="3">
    <source>
        <dbReference type="ARBA" id="ARBA00022801"/>
    </source>
</evidence>
<name>A0A453AQE2_AEGTS</name>
<proteinExistence type="inferred from homology"/>
<comment type="similarity">
    <text evidence="1">Belongs to the peptidase C48 family.</text>
</comment>
<reference evidence="6" key="4">
    <citation type="submission" date="2019-03" db="UniProtKB">
        <authorList>
            <consortium name="EnsemblPlants"/>
        </authorList>
    </citation>
    <scope>IDENTIFICATION</scope>
</reference>
<evidence type="ECO:0000256" key="4">
    <source>
        <dbReference type="SAM" id="MobiDB-lite"/>
    </source>
</evidence>
<dbReference type="InterPro" id="IPR003653">
    <property type="entry name" value="Peptidase_C48_C"/>
</dbReference>
<dbReference type="Pfam" id="PF02902">
    <property type="entry name" value="Peptidase_C48"/>
    <property type="match status" value="1"/>
</dbReference>
<reference evidence="7" key="2">
    <citation type="journal article" date="2017" name="Nat. Plants">
        <title>The Aegilops tauschii genome reveals multiple impacts of transposons.</title>
        <authorList>
            <person name="Zhao G."/>
            <person name="Zou C."/>
            <person name="Li K."/>
            <person name="Wang K."/>
            <person name="Li T."/>
            <person name="Gao L."/>
            <person name="Zhang X."/>
            <person name="Wang H."/>
            <person name="Yang Z."/>
            <person name="Liu X."/>
            <person name="Jiang W."/>
            <person name="Mao L."/>
            <person name="Kong X."/>
            <person name="Jiao Y."/>
            <person name="Jia J."/>
        </authorList>
    </citation>
    <scope>NUCLEOTIDE SEQUENCE [LARGE SCALE GENOMIC DNA]</scope>
    <source>
        <strain evidence="7">cv. AL8/78</strain>
    </source>
</reference>
<feature type="region of interest" description="Disordered" evidence="4">
    <location>
        <begin position="44"/>
        <end position="71"/>
    </location>
</feature>
<evidence type="ECO:0000259" key="5">
    <source>
        <dbReference type="Pfam" id="PF02902"/>
    </source>
</evidence>
<dbReference type="EnsemblPlants" id="AET2Gv20223300.1">
    <property type="protein sequence ID" value="AET2Gv20223300.1"/>
    <property type="gene ID" value="AET2Gv20223300"/>
</dbReference>
<accession>A0A453AQE2</accession>
<reference evidence="6" key="3">
    <citation type="journal article" date="2017" name="Nature">
        <title>Genome sequence of the progenitor of the wheat D genome Aegilops tauschii.</title>
        <authorList>
            <person name="Luo M.C."/>
            <person name="Gu Y.Q."/>
            <person name="Puiu D."/>
            <person name="Wang H."/>
            <person name="Twardziok S.O."/>
            <person name="Deal K.R."/>
            <person name="Huo N."/>
            <person name="Zhu T."/>
            <person name="Wang L."/>
            <person name="Wang Y."/>
            <person name="McGuire P.E."/>
            <person name="Liu S."/>
            <person name="Long H."/>
            <person name="Ramasamy R.K."/>
            <person name="Rodriguez J.C."/>
            <person name="Van S.L."/>
            <person name="Yuan L."/>
            <person name="Wang Z."/>
            <person name="Xia Z."/>
            <person name="Xiao L."/>
            <person name="Anderson O.D."/>
            <person name="Ouyang S."/>
            <person name="Liang Y."/>
            <person name="Zimin A.V."/>
            <person name="Pertea G."/>
            <person name="Qi P."/>
            <person name="Bennetzen J.L."/>
            <person name="Dai X."/>
            <person name="Dawson M.W."/>
            <person name="Muller H.G."/>
            <person name="Kugler K."/>
            <person name="Rivarola-Duarte L."/>
            <person name="Spannagl M."/>
            <person name="Mayer K.F.X."/>
            <person name="Lu F.H."/>
            <person name="Bevan M.W."/>
            <person name="Leroy P."/>
            <person name="Li P."/>
            <person name="You F.M."/>
            <person name="Sun Q."/>
            <person name="Liu Z."/>
            <person name="Lyons E."/>
            <person name="Wicker T."/>
            <person name="Salzberg S.L."/>
            <person name="Devos K.M."/>
            <person name="Dvorak J."/>
        </authorList>
    </citation>
    <scope>NUCLEOTIDE SEQUENCE [LARGE SCALE GENOMIC DNA]</scope>
    <source>
        <strain evidence="6">cv. AL8/78</strain>
    </source>
</reference>
<organism evidence="6 7">
    <name type="scientific">Aegilops tauschii subsp. strangulata</name>
    <name type="common">Goatgrass</name>
    <dbReference type="NCBI Taxonomy" id="200361"/>
    <lineage>
        <taxon>Eukaryota</taxon>
        <taxon>Viridiplantae</taxon>
        <taxon>Streptophyta</taxon>
        <taxon>Embryophyta</taxon>
        <taxon>Tracheophyta</taxon>
        <taxon>Spermatophyta</taxon>
        <taxon>Magnoliopsida</taxon>
        <taxon>Liliopsida</taxon>
        <taxon>Poales</taxon>
        <taxon>Poaceae</taxon>
        <taxon>BOP clade</taxon>
        <taxon>Pooideae</taxon>
        <taxon>Triticodae</taxon>
        <taxon>Triticeae</taxon>
        <taxon>Triticinae</taxon>
        <taxon>Aegilops</taxon>
    </lineage>
</organism>
<dbReference type="InterPro" id="IPR038765">
    <property type="entry name" value="Papain-like_cys_pep_sf"/>
</dbReference>
<evidence type="ECO:0000256" key="2">
    <source>
        <dbReference type="ARBA" id="ARBA00022670"/>
    </source>
</evidence>
<reference evidence="7" key="1">
    <citation type="journal article" date="2014" name="Science">
        <title>Ancient hybridizations among the ancestral genomes of bread wheat.</title>
        <authorList>
            <consortium name="International Wheat Genome Sequencing Consortium,"/>
            <person name="Marcussen T."/>
            <person name="Sandve S.R."/>
            <person name="Heier L."/>
            <person name="Spannagl M."/>
            <person name="Pfeifer M."/>
            <person name="Jakobsen K.S."/>
            <person name="Wulff B.B."/>
            <person name="Steuernagel B."/>
            <person name="Mayer K.F."/>
            <person name="Olsen O.A."/>
        </authorList>
    </citation>
    <scope>NUCLEOTIDE SEQUENCE [LARGE SCALE GENOMIC DNA]</scope>
    <source>
        <strain evidence="7">cv. AL8/78</strain>
    </source>
</reference>
<dbReference type="SUPFAM" id="SSF54001">
    <property type="entry name" value="Cysteine proteinases"/>
    <property type="match status" value="1"/>
</dbReference>
<keyword evidence="2" id="KW-0645">Protease</keyword>
<dbReference type="GO" id="GO:0008234">
    <property type="term" value="F:cysteine-type peptidase activity"/>
    <property type="evidence" value="ECO:0007669"/>
    <property type="project" value="InterPro"/>
</dbReference>
<feature type="domain" description="Ubiquitin-like protease family profile" evidence="5">
    <location>
        <begin position="264"/>
        <end position="307"/>
    </location>
</feature>
<evidence type="ECO:0000256" key="1">
    <source>
        <dbReference type="ARBA" id="ARBA00005234"/>
    </source>
</evidence>
<dbReference type="AlphaFoldDB" id="A0A453AQE2"/>
<dbReference type="Gene3D" id="3.40.395.10">
    <property type="entry name" value="Adenoviral Proteinase, Chain A"/>
    <property type="match status" value="1"/>
</dbReference>
<dbReference type="Gramene" id="AET2Gv20223300.1">
    <property type="protein sequence ID" value="AET2Gv20223300.1"/>
    <property type="gene ID" value="AET2Gv20223300"/>
</dbReference>
<dbReference type="Proteomes" id="UP000015105">
    <property type="component" value="Chromosome 2D"/>
</dbReference>